<gene>
    <name evidence="2" type="ORF">PoB_003073700</name>
</gene>
<evidence type="ECO:0000256" key="1">
    <source>
        <dbReference type="SAM" id="SignalP"/>
    </source>
</evidence>
<keyword evidence="3" id="KW-1185">Reference proteome</keyword>
<proteinExistence type="predicted"/>
<evidence type="ECO:0000313" key="3">
    <source>
        <dbReference type="Proteomes" id="UP000735302"/>
    </source>
</evidence>
<feature type="signal peptide" evidence="1">
    <location>
        <begin position="1"/>
        <end position="15"/>
    </location>
</feature>
<accession>A0AAV4AB56</accession>
<sequence>MAFLIAPLLNGIILGVEELAATVAWEAAIPVVSEVADEAADLGVEEAGIDAIKTLGKAVVQTATKKGVKRVGKAVKKKVIGEKNTQTQDKMENGQKA</sequence>
<evidence type="ECO:0000313" key="2">
    <source>
        <dbReference type="EMBL" id="GFO04232.1"/>
    </source>
</evidence>
<comment type="caution">
    <text evidence="2">The sequence shown here is derived from an EMBL/GenBank/DDBJ whole genome shotgun (WGS) entry which is preliminary data.</text>
</comment>
<dbReference type="AlphaFoldDB" id="A0AAV4AB56"/>
<feature type="chain" id="PRO_5043394113" evidence="1">
    <location>
        <begin position="16"/>
        <end position="97"/>
    </location>
</feature>
<dbReference type="Proteomes" id="UP000735302">
    <property type="component" value="Unassembled WGS sequence"/>
</dbReference>
<protein>
    <submittedName>
        <fullName evidence="2">Uncharacterized protein</fullName>
    </submittedName>
</protein>
<organism evidence="2 3">
    <name type="scientific">Plakobranchus ocellatus</name>
    <dbReference type="NCBI Taxonomy" id="259542"/>
    <lineage>
        <taxon>Eukaryota</taxon>
        <taxon>Metazoa</taxon>
        <taxon>Spiralia</taxon>
        <taxon>Lophotrochozoa</taxon>
        <taxon>Mollusca</taxon>
        <taxon>Gastropoda</taxon>
        <taxon>Heterobranchia</taxon>
        <taxon>Euthyneura</taxon>
        <taxon>Panpulmonata</taxon>
        <taxon>Sacoglossa</taxon>
        <taxon>Placobranchoidea</taxon>
        <taxon>Plakobranchidae</taxon>
        <taxon>Plakobranchus</taxon>
    </lineage>
</organism>
<reference evidence="2 3" key="1">
    <citation type="journal article" date="2021" name="Elife">
        <title>Chloroplast acquisition without the gene transfer in kleptoplastic sea slugs, Plakobranchus ocellatus.</title>
        <authorList>
            <person name="Maeda T."/>
            <person name="Takahashi S."/>
            <person name="Yoshida T."/>
            <person name="Shimamura S."/>
            <person name="Takaki Y."/>
            <person name="Nagai Y."/>
            <person name="Toyoda A."/>
            <person name="Suzuki Y."/>
            <person name="Arimoto A."/>
            <person name="Ishii H."/>
            <person name="Satoh N."/>
            <person name="Nishiyama T."/>
            <person name="Hasebe M."/>
            <person name="Maruyama T."/>
            <person name="Minagawa J."/>
            <person name="Obokata J."/>
            <person name="Shigenobu S."/>
        </authorList>
    </citation>
    <scope>NUCLEOTIDE SEQUENCE [LARGE SCALE GENOMIC DNA]</scope>
</reference>
<dbReference type="EMBL" id="BLXT01003738">
    <property type="protein sequence ID" value="GFO04232.1"/>
    <property type="molecule type" value="Genomic_DNA"/>
</dbReference>
<name>A0AAV4AB56_9GAST</name>
<keyword evidence="1" id="KW-0732">Signal</keyword>